<evidence type="ECO:0000313" key="6">
    <source>
        <dbReference type="EMBL" id="KAH3866799.1"/>
    </source>
</evidence>
<evidence type="ECO:0000256" key="1">
    <source>
        <dbReference type="ARBA" id="ARBA00004613"/>
    </source>
</evidence>
<evidence type="ECO:0000259" key="5">
    <source>
        <dbReference type="PROSITE" id="PS50871"/>
    </source>
</evidence>
<dbReference type="AlphaFoldDB" id="A0A9D4LZX6"/>
<evidence type="ECO:0000256" key="4">
    <source>
        <dbReference type="SAM" id="SignalP"/>
    </source>
</evidence>
<dbReference type="SUPFAM" id="SSF49842">
    <property type="entry name" value="TNF-like"/>
    <property type="match status" value="1"/>
</dbReference>
<dbReference type="Proteomes" id="UP000828390">
    <property type="component" value="Unassembled WGS sequence"/>
</dbReference>
<proteinExistence type="predicted"/>
<dbReference type="PROSITE" id="PS50871">
    <property type="entry name" value="C1Q"/>
    <property type="match status" value="1"/>
</dbReference>
<comment type="caution">
    <text evidence="6">The sequence shown here is derived from an EMBL/GenBank/DDBJ whole genome shotgun (WGS) entry which is preliminary data.</text>
</comment>
<accession>A0A9D4LZX6</accession>
<keyword evidence="2" id="KW-0964">Secreted</keyword>
<evidence type="ECO:0000256" key="3">
    <source>
        <dbReference type="ARBA" id="ARBA00022729"/>
    </source>
</evidence>
<comment type="subcellular location">
    <subcellularLocation>
        <location evidence="1">Secreted</location>
    </subcellularLocation>
</comment>
<dbReference type="InterPro" id="IPR008983">
    <property type="entry name" value="Tumour_necrosis_fac-like_dom"/>
</dbReference>
<name>A0A9D4LZX6_DREPO</name>
<dbReference type="InterPro" id="IPR001073">
    <property type="entry name" value="C1q_dom"/>
</dbReference>
<sequence length="277" mass="30826">MIDQTRNGITVLLVIGLATTVQSLKHDKTKSNTKHRASNEASTVVHRELSSHEIDLLHSLIADLRQHFDQHSLNKRVEPSTKRRFGSLRGILSNGDLKAKTQYNKFDEKLIEMPSKIDELESSLQKVLAIHQNNPEKRARQSEPQVAFYAQLTQDPGPMGLHQTVVFDNVVTNIGNAYNKFSGMFTAPVSGTYVIFWSTFNRDRTHFPSELVHNANVAGQAWSDAYDHNDGAMASNQAVLQMNAGDIAYIREGTFPQSAISHGNSMTSFSGLLLYSA</sequence>
<dbReference type="OrthoDB" id="6068567at2759"/>
<dbReference type="SMART" id="SM00110">
    <property type="entry name" value="C1Q"/>
    <property type="match status" value="1"/>
</dbReference>
<dbReference type="Gene3D" id="2.60.120.40">
    <property type="match status" value="1"/>
</dbReference>
<evidence type="ECO:0000256" key="2">
    <source>
        <dbReference type="ARBA" id="ARBA00022525"/>
    </source>
</evidence>
<keyword evidence="7" id="KW-1185">Reference proteome</keyword>
<dbReference type="InterPro" id="IPR050822">
    <property type="entry name" value="Cerebellin_Synaptic_Org"/>
</dbReference>
<evidence type="ECO:0000313" key="7">
    <source>
        <dbReference type="Proteomes" id="UP000828390"/>
    </source>
</evidence>
<dbReference type="EMBL" id="JAIWYP010000002">
    <property type="protein sequence ID" value="KAH3866799.1"/>
    <property type="molecule type" value="Genomic_DNA"/>
</dbReference>
<dbReference type="Pfam" id="PF00386">
    <property type="entry name" value="C1q"/>
    <property type="match status" value="1"/>
</dbReference>
<dbReference type="PRINTS" id="PR00007">
    <property type="entry name" value="COMPLEMNTC1Q"/>
</dbReference>
<dbReference type="PANTHER" id="PTHR22923">
    <property type="entry name" value="CEREBELLIN-RELATED"/>
    <property type="match status" value="1"/>
</dbReference>
<feature type="domain" description="C1q" evidence="5">
    <location>
        <begin position="141"/>
        <end position="277"/>
    </location>
</feature>
<keyword evidence="3 4" id="KW-0732">Signal</keyword>
<feature type="signal peptide" evidence="4">
    <location>
        <begin position="1"/>
        <end position="23"/>
    </location>
</feature>
<reference evidence="6" key="1">
    <citation type="journal article" date="2019" name="bioRxiv">
        <title>The Genome of the Zebra Mussel, Dreissena polymorpha: A Resource for Invasive Species Research.</title>
        <authorList>
            <person name="McCartney M.A."/>
            <person name="Auch B."/>
            <person name="Kono T."/>
            <person name="Mallez S."/>
            <person name="Zhang Y."/>
            <person name="Obille A."/>
            <person name="Becker A."/>
            <person name="Abrahante J.E."/>
            <person name="Garbe J."/>
            <person name="Badalamenti J.P."/>
            <person name="Herman A."/>
            <person name="Mangelson H."/>
            <person name="Liachko I."/>
            <person name="Sullivan S."/>
            <person name="Sone E.D."/>
            <person name="Koren S."/>
            <person name="Silverstein K.A.T."/>
            <person name="Beckman K.B."/>
            <person name="Gohl D.M."/>
        </authorList>
    </citation>
    <scope>NUCLEOTIDE SEQUENCE</scope>
    <source>
        <strain evidence="6">Duluth1</strain>
        <tissue evidence="6">Whole animal</tissue>
    </source>
</reference>
<organism evidence="6 7">
    <name type="scientific">Dreissena polymorpha</name>
    <name type="common">Zebra mussel</name>
    <name type="synonym">Mytilus polymorpha</name>
    <dbReference type="NCBI Taxonomy" id="45954"/>
    <lineage>
        <taxon>Eukaryota</taxon>
        <taxon>Metazoa</taxon>
        <taxon>Spiralia</taxon>
        <taxon>Lophotrochozoa</taxon>
        <taxon>Mollusca</taxon>
        <taxon>Bivalvia</taxon>
        <taxon>Autobranchia</taxon>
        <taxon>Heteroconchia</taxon>
        <taxon>Euheterodonta</taxon>
        <taxon>Imparidentia</taxon>
        <taxon>Neoheterodontei</taxon>
        <taxon>Myida</taxon>
        <taxon>Dreissenoidea</taxon>
        <taxon>Dreissenidae</taxon>
        <taxon>Dreissena</taxon>
    </lineage>
</organism>
<dbReference type="GO" id="GO:0005576">
    <property type="term" value="C:extracellular region"/>
    <property type="evidence" value="ECO:0007669"/>
    <property type="project" value="UniProtKB-SubCell"/>
</dbReference>
<gene>
    <name evidence="6" type="ORF">DPMN_029922</name>
</gene>
<protein>
    <recommendedName>
        <fullName evidence="5">C1q domain-containing protein</fullName>
    </recommendedName>
</protein>
<feature type="chain" id="PRO_5038735189" description="C1q domain-containing protein" evidence="4">
    <location>
        <begin position="24"/>
        <end position="277"/>
    </location>
</feature>
<dbReference type="PANTHER" id="PTHR22923:SF116">
    <property type="entry name" value="C1Q DOMAIN-CONTAINING PROTEIN"/>
    <property type="match status" value="1"/>
</dbReference>
<reference evidence="6" key="2">
    <citation type="submission" date="2020-11" db="EMBL/GenBank/DDBJ databases">
        <authorList>
            <person name="McCartney M.A."/>
            <person name="Auch B."/>
            <person name="Kono T."/>
            <person name="Mallez S."/>
            <person name="Becker A."/>
            <person name="Gohl D.M."/>
            <person name="Silverstein K.A.T."/>
            <person name="Koren S."/>
            <person name="Bechman K.B."/>
            <person name="Herman A."/>
            <person name="Abrahante J.E."/>
            <person name="Garbe J."/>
        </authorList>
    </citation>
    <scope>NUCLEOTIDE SEQUENCE</scope>
    <source>
        <strain evidence="6">Duluth1</strain>
        <tissue evidence="6">Whole animal</tissue>
    </source>
</reference>